<dbReference type="EMBL" id="BFAD01000004">
    <property type="protein sequence ID" value="GBE82207.1"/>
    <property type="molecule type" value="Genomic_DNA"/>
</dbReference>
<evidence type="ECO:0000313" key="2">
    <source>
        <dbReference type="Proteomes" id="UP000287166"/>
    </source>
</evidence>
<dbReference type="InParanoid" id="A0A401GJ47"/>
<evidence type="ECO:0000313" key="1">
    <source>
        <dbReference type="EMBL" id="GBE82207.1"/>
    </source>
</evidence>
<gene>
    <name evidence="1" type="ORF">SCP_0405900</name>
</gene>
<protein>
    <submittedName>
        <fullName evidence="1">Uncharacterized protein</fullName>
    </submittedName>
</protein>
<dbReference type="AlphaFoldDB" id="A0A401GJ47"/>
<keyword evidence="2" id="KW-1185">Reference proteome</keyword>
<dbReference type="Proteomes" id="UP000287166">
    <property type="component" value="Unassembled WGS sequence"/>
</dbReference>
<sequence>MAQEGGGSPSWMSDVGCVVSGEGGRIVDVTAGCVVSATCDQVMMLSWHAPGVGGMVGASSWARAPGTIGAAWCIGDAGCTYASASAWRILCASGVSVATSWACAPGAVSATWCVSDAERSRASASALRTLGTGGVLVTMSVACTVVTAGFIAQLRCVGALGATCAVGRSVAQTARHIGVGLSWACAPHAGDVVGMSFASCAVAVIVQLHCGAVLVCVGATLLWSRTPHASDVVGTSFMSCITTVMHVHTLRCSGVTHESISTVGVIGCPVRWVHGSGTVGDGRVGIPRAFCFLGSCSW</sequence>
<proteinExistence type="predicted"/>
<dbReference type="RefSeq" id="XP_027613120.1">
    <property type="nucleotide sequence ID" value="XM_027757319.1"/>
</dbReference>
<accession>A0A401GJ47</accession>
<comment type="caution">
    <text evidence="1">The sequence shown here is derived from an EMBL/GenBank/DDBJ whole genome shotgun (WGS) entry which is preliminary data.</text>
</comment>
<reference evidence="1 2" key="1">
    <citation type="journal article" date="2018" name="Sci. Rep.">
        <title>Genome sequence of the cauliflower mushroom Sparassis crispa (Hanabiratake) and its association with beneficial usage.</title>
        <authorList>
            <person name="Kiyama R."/>
            <person name="Furutani Y."/>
            <person name="Kawaguchi K."/>
            <person name="Nakanishi T."/>
        </authorList>
    </citation>
    <scope>NUCLEOTIDE SEQUENCE [LARGE SCALE GENOMIC DNA]</scope>
</reference>
<name>A0A401GJ47_9APHY</name>
<dbReference type="GeneID" id="38779124"/>
<organism evidence="1 2">
    <name type="scientific">Sparassis crispa</name>
    <dbReference type="NCBI Taxonomy" id="139825"/>
    <lineage>
        <taxon>Eukaryota</taxon>
        <taxon>Fungi</taxon>
        <taxon>Dikarya</taxon>
        <taxon>Basidiomycota</taxon>
        <taxon>Agaricomycotina</taxon>
        <taxon>Agaricomycetes</taxon>
        <taxon>Polyporales</taxon>
        <taxon>Sparassidaceae</taxon>
        <taxon>Sparassis</taxon>
    </lineage>
</organism>